<dbReference type="SMART" id="SM00198">
    <property type="entry name" value="SCP"/>
    <property type="match status" value="1"/>
</dbReference>
<protein>
    <recommendedName>
        <fullName evidence="2">SCP domain-containing protein</fullName>
    </recommendedName>
</protein>
<proteinExistence type="predicted"/>
<dbReference type="EMBL" id="NMUH01003875">
    <property type="protein sequence ID" value="MQM07456.1"/>
    <property type="molecule type" value="Genomic_DNA"/>
</dbReference>
<dbReference type="Pfam" id="PF00188">
    <property type="entry name" value="CAP"/>
    <property type="match status" value="1"/>
</dbReference>
<feature type="chain" id="PRO_5032849503" description="SCP domain-containing protein" evidence="1">
    <location>
        <begin position="16"/>
        <end position="340"/>
    </location>
</feature>
<dbReference type="AlphaFoldDB" id="A0A843WIA4"/>
<reference evidence="3" key="1">
    <citation type="submission" date="2017-07" db="EMBL/GenBank/DDBJ databases">
        <title>Taro Niue Genome Assembly and Annotation.</title>
        <authorList>
            <person name="Atibalentja N."/>
            <person name="Keating K."/>
            <person name="Fields C.J."/>
        </authorList>
    </citation>
    <scope>NUCLEOTIDE SEQUENCE</scope>
    <source>
        <strain evidence="3">Niue_2</strain>
        <tissue evidence="3">Leaf</tissue>
    </source>
</reference>
<name>A0A843WIA4_COLES</name>
<dbReference type="Gene3D" id="3.40.33.10">
    <property type="entry name" value="CAP"/>
    <property type="match status" value="1"/>
</dbReference>
<evidence type="ECO:0000313" key="4">
    <source>
        <dbReference type="Proteomes" id="UP000652761"/>
    </source>
</evidence>
<comment type="caution">
    <text evidence="3">The sequence shown here is derived from an EMBL/GenBank/DDBJ whole genome shotgun (WGS) entry which is preliminary data.</text>
</comment>
<dbReference type="InterPro" id="IPR014044">
    <property type="entry name" value="CAP_dom"/>
</dbReference>
<evidence type="ECO:0000313" key="3">
    <source>
        <dbReference type="EMBL" id="MQM07456.1"/>
    </source>
</evidence>
<keyword evidence="1" id="KW-0732">Signal</keyword>
<dbReference type="OrthoDB" id="337038at2759"/>
<dbReference type="InterPro" id="IPR035940">
    <property type="entry name" value="CAP_sf"/>
</dbReference>
<sequence>MAFRLLLLFLPACDAYPFINTRRFAFPCLLPSHSSLRVCASLPPLPLSLLYIFFLFYSAAATTSICFPPLRRGPAHTSTPPCAGGDTSGCRGSHAHMHVADAQNTPSDWVNLHNATRCSVGVAPVSWDNTVAAYAWWYANQRIGDCQLKHSGGPYGENLFVGWGRELSIADAVKAWVDERQHYNCRSNSCASEQPPGTSSASALTHAVVCHRRNNSPPSIVNSAFPNPDHRTPPFGILDSALYREEKERLRAPVLDIFWTRSRASSPPRRVPARPTSARCCLCYFARATTSHRVGSAYLPVDACIIPPFAHCPAVPCCSPPLLACLSICAVPTRSRANAS</sequence>
<gene>
    <name evidence="3" type="ORF">Taro_040293</name>
</gene>
<feature type="domain" description="SCP" evidence="2">
    <location>
        <begin position="104"/>
        <end position="218"/>
    </location>
</feature>
<organism evidence="3 4">
    <name type="scientific">Colocasia esculenta</name>
    <name type="common">Wild taro</name>
    <name type="synonym">Arum esculentum</name>
    <dbReference type="NCBI Taxonomy" id="4460"/>
    <lineage>
        <taxon>Eukaryota</taxon>
        <taxon>Viridiplantae</taxon>
        <taxon>Streptophyta</taxon>
        <taxon>Embryophyta</taxon>
        <taxon>Tracheophyta</taxon>
        <taxon>Spermatophyta</taxon>
        <taxon>Magnoliopsida</taxon>
        <taxon>Liliopsida</taxon>
        <taxon>Araceae</taxon>
        <taxon>Aroideae</taxon>
        <taxon>Colocasieae</taxon>
        <taxon>Colocasia</taxon>
    </lineage>
</organism>
<evidence type="ECO:0000256" key="1">
    <source>
        <dbReference type="SAM" id="SignalP"/>
    </source>
</evidence>
<accession>A0A843WIA4</accession>
<keyword evidence="4" id="KW-1185">Reference proteome</keyword>
<dbReference type="Proteomes" id="UP000652761">
    <property type="component" value="Unassembled WGS sequence"/>
</dbReference>
<dbReference type="SUPFAM" id="SSF55797">
    <property type="entry name" value="PR-1-like"/>
    <property type="match status" value="1"/>
</dbReference>
<dbReference type="PANTHER" id="PTHR10334">
    <property type="entry name" value="CYSTEINE-RICH SECRETORY PROTEIN-RELATED"/>
    <property type="match status" value="1"/>
</dbReference>
<evidence type="ECO:0000259" key="2">
    <source>
        <dbReference type="SMART" id="SM00198"/>
    </source>
</evidence>
<dbReference type="InterPro" id="IPR001283">
    <property type="entry name" value="CRISP-related"/>
</dbReference>
<feature type="signal peptide" evidence="1">
    <location>
        <begin position="1"/>
        <end position="15"/>
    </location>
</feature>